<keyword evidence="2" id="KW-1185">Reference proteome</keyword>
<dbReference type="Proteomes" id="UP000249547">
    <property type="component" value="Unassembled WGS sequence"/>
</dbReference>
<organism evidence="1 2">
    <name type="scientific">Chitinophaga skermanii</name>
    <dbReference type="NCBI Taxonomy" id="331697"/>
    <lineage>
        <taxon>Bacteria</taxon>
        <taxon>Pseudomonadati</taxon>
        <taxon>Bacteroidota</taxon>
        <taxon>Chitinophagia</taxon>
        <taxon>Chitinophagales</taxon>
        <taxon>Chitinophagaceae</taxon>
        <taxon>Chitinophaga</taxon>
    </lineage>
</organism>
<evidence type="ECO:0000313" key="2">
    <source>
        <dbReference type="Proteomes" id="UP000249547"/>
    </source>
</evidence>
<evidence type="ECO:0000313" key="1">
    <source>
        <dbReference type="EMBL" id="RAJ08613.1"/>
    </source>
</evidence>
<gene>
    <name evidence="1" type="ORF">LX64_01266</name>
</gene>
<reference evidence="1 2" key="1">
    <citation type="submission" date="2018-06" db="EMBL/GenBank/DDBJ databases">
        <title>Genomic Encyclopedia of Archaeal and Bacterial Type Strains, Phase II (KMG-II): from individual species to whole genera.</title>
        <authorList>
            <person name="Goeker M."/>
        </authorList>
    </citation>
    <scope>NUCLEOTIDE SEQUENCE [LARGE SCALE GENOMIC DNA]</scope>
    <source>
        <strain evidence="1 2">DSM 23857</strain>
    </source>
</reference>
<name>A0A327QYW0_9BACT</name>
<dbReference type="AlphaFoldDB" id="A0A327QYW0"/>
<dbReference type="OrthoDB" id="1091595at2"/>
<dbReference type="EMBL" id="QLLL01000002">
    <property type="protein sequence ID" value="RAJ08613.1"/>
    <property type="molecule type" value="Genomic_DNA"/>
</dbReference>
<comment type="caution">
    <text evidence="1">The sequence shown here is derived from an EMBL/GenBank/DDBJ whole genome shotgun (WGS) entry which is preliminary data.</text>
</comment>
<accession>A0A327QYW0</accession>
<protein>
    <submittedName>
        <fullName evidence="1">Uncharacterized protein DUF2004</fullName>
    </submittedName>
</protein>
<dbReference type="RefSeq" id="WP_111596747.1">
    <property type="nucleotide sequence ID" value="NZ_QLLL01000002.1"/>
</dbReference>
<sequence>MSNFQLPLFGDVNPRSLEEYYEQDIELGGKVVRIDLNFEMVSVSEKKLVALQELLAQLPTLQATAWEAFQQDLATKDTIKQLLRFFLDEKLDKTVLADLLANAKEGNSDEEKLLSAFELKRIGFFPEQENEFVIMDYSLPNNINNYLVVAYLNSKGKVTVVEIED</sequence>
<proteinExistence type="predicted"/>